<dbReference type="AlphaFoldDB" id="A0A2U2BGP6"/>
<keyword evidence="5" id="KW-0408">Iron</keyword>
<dbReference type="Pfam" id="PF00355">
    <property type="entry name" value="Rieske"/>
    <property type="match status" value="1"/>
</dbReference>
<dbReference type="STRING" id="511.UZ73_16145"/>
<dbReference type="EMBL" id="QEXO01000004">
    <property type="protein sequence ID" value="PWE13156.1"/>
    <property type="molecule type" value="Genomic_DNA"/>
</dbReference>
<dbReference type="SUPFAM" id="SSF55961">
    <property type="entry name" value="Bet v1-like"/>
    <property type="match status" value="1"/>
</dbReference>
<evidence type="ECO:0000256" key="2">
    <source>
        <dbReference type="ARBA" id="ARBA00022714"/>
    </source>
</evidence>
<feature type="region of interest" description="Disordered" evidence="7">
    <location>
        <begin position="438"/>
        <end position="463"/>
    </location>
</feature>
<gene>
    <name evidence="9" type="ORF">DF183_15100</name>
</gene>
<dbReference type="Proteomes" id="UP000245216">
    <property type="component" value="Unassembled WGS sequence"/>
</dbReference>
<comment type="caution">
    <text evidence="9">The sequence shown here is derived from an EMBL/GenBank/DDBJ whole genome shotgun (WGS) entry which is preliminary data.</text>
</comment>
<dbReference type="RefSeq" id="WP_109089492.1">
    <property type="nucleotide sequence ID" value="NZ_QEXO01000004.1"/>
</dbReference>
<dbReference type="Gene3D" id="3.90.380.10">
    <property type="entry name" value="Naphthalene 1,2-dioxygenase Alpha Subunit, Chain A, domain 1"/>
    <property type="match status" value="1"/>
</dbReference>
<keyword evidence="4" id="KW-0560">Oxidoreductase</keyword>
<sequence>MSYSNEQLSALVRGDSVHKSVYTDPEIFRLEMERIYGRAWIYIGHDSQVPNPGDYHTTLLGGQDVIMVRGSDKKVYVLYNRCPHKGAKVVADGCGNAGKFFRCPYHAWTFKLDGQHLAAPMKNGLENTCFDPKHPDFSMRRVARVESYRGFVFACQSAHGPDLKEFLGPIITSIDNLCDRSPVGEVEVAGGSFKVWQPSNWKVFYENLHDTMHANVTHESSYVAAREQAEDYGSMPLELHIMDGNGEPYGFWEKLDLYAFDNGHGYMEGIFNPGAIETDPITKAHYETLKEAYGEEKALNILGENRHNSIIYGSGSPHTVFQQFRVIRPVAVDRTHVEIQLFRLKGAPDDIYKRGLMYANLINSPSSNVMPDDIEVYGRCQEGNQTKGGEWISMHRYDGTDKPIEGGMVATNGTSELPMRNQFRAWKHFMTTSLYDAPAQSEDSGKATVRSASGEPIAPATQA</sequence>
<dbReference type="PROSITE" id="PS51296">
    <property type="entry name" value="RIESKE"/>
    <property type="match status" value="1"/>
</dbReference>
<dbReference type="GO" id="GO:0016491">
    <property type="term" value="F:oxidoreductase activity"/>
    <property type="evidence" value="ECO:0007669"/>
    <property type="project" value="UniProtKB-KW"/>
</dbReference>
<keyword evidence="6" id="KW-0411">Iron-sulfur</keyword>
<accession>A0A2U2BGP6</accession>
<evidence type="ECO:0000256" key="4">
    <source>
        <dbReference type="ARBA" id="ARBA00023002"/>
    </source>
</evidence>
<evidence type="ECO:0000259" key="8">
    <source>
        <dbReference type="PROSITE" id="PS51296"/>
    </source>
</evidence>
<evidence type="ECO:0000313" key="9">
    <source>
        <dbReference type="EMBL" id="PWE13156.1"/>
    </source>
</evidence>
<protein>
    <submittedName>
        <fullName evidence="9">Ribosomal subunit interface protein</fullName>
    </submittedName>
</protein>
<keyword evidence="3" id="KW-0479">Metal-binding</keyword>
<dbReference type="InterPro" id="IPR015879">
    <property type="entry name" value="Ring_hydroxy_dOase_asu_C_dom"/>
</dbReference>
<dbReference type="InterPro" id="IPR001663">
    <property type="entry name" value="Rng_hydr_dOase-A"/>
</dbReference>
<dbReference type="PANTHER" id="PTHR43756">
    <property type="entry name" value="CHOLINE MONOOXYGENASE, CHLOROPLASTIC"/>
    <property type="match status" value="1"/>
</dbReference>
<comment type="similarity">
    <text evidence="1">Belongs to the bacterial ring-hydroxylating dioxygenase alpha subunit family.</text>
</comment>
<dbReference type="SUPFAM" id="SSF50022">
    <property type="entry name" value="ISP domain"/>
    <property type="match status" value="1"/>
</dbReference>
<evidence type="ECO:0000256" key="3">
    <source>
        <dbReference type="ARBA" id="ARBA00022723"/>
    </source>
</evidence>
<keyword evidence="2" id="KW-0001">2Fe-2S</keyword>
<evidence type="ECO:0000256" key="5">
    <source>
        <dbReference type="ARBA" id="ARBA00023004"/>
    </source>
</evidence>
<name>A0A2U2BGP6_ALCFA</name>
<feature type="domain" description="Rieske" evidence="8">
    <location>
        <begin position="40"/>
        <end position="154"/>
    </location>
</feature>
<evidence type="ECO:0000313" key="10">
    <source>
        <dbReference type="Proteomes" id="UP000245216"/>
    </source>
</evidence>
<dbReference type="CDD" id="cd08879">
    <property type="entry name" value="RHO_alpha_C_AntDO-like"/>
    <property type="match status" value="1"/>
</dbReference>
<dbReference type="Gene3D" id="2.102.10.10">
    <property type="entry name" value="Rieske [2Fe-2S] iron-sulphur domain"/>
    <property type="match status" value="1"/>
</dbReference>
<dbReference type="InterPro" id="IPR036922">
    <property type="entry name" value="Rieske_2Fe-2S_sf"/>
</dbReference>
<dbReference type="Pfam" id="PF00848">
    <property type="entry name" value="Ring_hydroxyl_A"/>
    <property type="match status" value="1"/>
</dbReference>
<organism evidence="9 10">
    <name type="scientific">Alcaligenes faecalis</name>
    <dbReference type="NCBI Taxonomy" id="511"/>
    <lineage>
        <taxon>Bacteria</taxon>
        <taxon>Pseudomonadati</taxon>
        <taxon>Pseudomonadota</taxon>
        <taxon>Betaproteobacteria</taxon>
        <taxon>Burkholderiales</taxon>
        <taxon>Alcaligenaceae</taxon>
        <taxon>Alcaligenes</taxon>
    </lineage>
</organism>
<evidence type="ECO:0000256" key="7">
    <source>
        <dbReference type="SAM" id="MobiDB-lite"/>
    </source>
</evidence>
<proteinExistence type="inferred from homology"/>
<evidence type="ECO:0000256" key="1">
    <source>
        <dbReference type="ARBA" id="ARBA00008751"/>
    </source>
</evidence>
<evidence type="ECO:0000256" key="6">
    <source>
        <dbReference type="ARBA" id="ARBA00023014"/>
    </source>
</evidence>
<dbReference type="GO" id="GO:0005506">
    <property type="term" value="F:iron ion binding"/>
    <property type="evidence" value="ECO:0007669"/>
    <property type="project" value="InterPro"/>
</dbReference>
<reference evidence="9 10" key="1">
    <citation type="submission" date="2018-05" db="EMBL/GenBank/DDBJ databases">
        <title>Genome Sequence of an Efficient Indole-Degrading Bacterium, Alcaligenes sp.YBY.</title>
        <authorList>
            <person name="Yang B."/>
        </authorList>
    </citation>
    <scope>NUCLEOTIDE SEQUENCE [LARGE SCALE GENOMIC DNA]</scope>
    <source>
        <strain evidence="9 10">YBY</strain>
    </source>
</reference>
<dbReference type="GO" id="GO:0051537">
    <property type="term" value="F:2 iron, 2 sulfur cluster binding"/>
    <property type="evidence" value="ECO:0007669"/>
    <property type="project" value="UniProtKB-KW"/>
</dbReference>
<dbReference type="PRINTS" id="PR00090">
    <property type="entry name" value="RNGDIOXGNASE"/>
</dbReference>
<reference evidence="9 10" key="2">
    <citation type="submission" date="2018-05" db="EMBL/GenBank/DDBJ databases">
        <authorList>
            <person name="Lanie J.A."/>
            <person name="Ng W.-L."/>
            <person name="Kazmierczak K.M."/>
            <person name="Andrzejewski T.M."/>
            <person name="Davidsen T.M."/>
            <person name="Wayne K.J."/>
            <person name="Tettelin H."/>
            <person name="Glass J.I."/>
            <person name="Rusch D."/>
            <person name="Podicherti R."/>
            <person name="Tsui H.-C.T."/>
            <person name="Winkler M.E."/>
        </authorList>
    </citation>
    <scope>NUCLEOTIDE SEQUENCE [LARGE SCALE GENOMIC DNA]</scope>
    <source>
        <strain evidence="9 10">YBY</strain>
    </source>
</reference>
<dbReference type="InterPro" id="IPR017941">
    <property type="entry name" value="Rieske_2Fe-2S"/>
</dbReference>
<dbReference type="PANTHER" id="PTHR43756:SF1">
    <property type="entry name" value="3-PHENYLPROPIONATE_CINNAMIC ACID DIOXYGENASE SUBUNIT ALPHA"/>
    <property type="match status" value="1"/>
</dbReference>